<sequence>MSGSFTDATFTIDGSADRCYRDPSQFGDFLYIYWTVHSTLFTTAPF</sequence>
<dbReference type="AlphaFoldDB" id="A0A0B8QF97"/>
<dbReference type="STRING" id="1481914.JCM19241_3644"/>
<accession>A0A0B8QF97</accession>
<dbReference type="Proteomes" id="UP000031666">
    <property type="component" value="Unassembled WGS sequence"/>
</dbReference>
<comment type="caution">
    <text evidence="1">The sequence shown here is derived from an EMBL/GenBank/DDBJ whole genome shotgun (WGS) entry which is preliminary data.</text>
</comment>
<reference evidence="1 2" key="2">
    <citation type="submission" date="2015-01" db="EMBL/GenBank/DDBJ databases">
        <authorList>
            <consortium name="NBRP consortium"/>
            <person name="Sawabe T."/>
            <person name="Meirelles P."/>
            <person name="Feng G."/>
            <person name="Sayaka M."/>
            <person name="Hattori M."/>
            <person name="Ohkuma M."/>
        </authorList>
    </citation>
    <scope>NUCLEOTIDE SEQUENCE [LARGE SCALE GENOMIC DNA]</scope>
    <source>
        <strain evidence="2">JCM 19241</strain>
    </source>
</reference>
<protein>
    <submittedName>
        <fullName evidence="1">Uncharacterized protein</fullName>
    </submittedName>
</protein>
<evidence type="ECO:0000313" key="1">
    <source>
        <dbReference type="EMBL" id="GAM75732.1"/>
    </source>
</evidence>
<proteinExistence type="predicted"/>
<reference evidence="1 2" key="1">
    <citation type="submission" date="2015-01" db="EMBL/GenBank/DDBJ databases">
        <title>Vibrio sp. C94 JCM 19241 whole genome shotgun sequence.</title>
        <authorList>
            <person name="Sawabe T."/>
            <person name="Meirelles P."/>
            <person name="Feng G."/>
            <person name="Sayaka M."/>
            <person name="Hattori M."/>
            <person name="Ohkuma M."/>
        </authorList>
    </citation>
    <scope>NUCLEOTIDE SEQUENCE [LARGE SCALE GENOMIC DNA]</scope>
    <source>
        <strain evidence="2">JCM 19241</strain>
    </source>
</reference>
<gene>
    <name evidence="1" type="ORF">JCM19241_3644</name>
</gene>
<evidence type="ECO:0000313" key="2">
    <source>
        <dbReference type="Proteomes" id="UP000031666"/>
    </source>
</evidence>
<organism evidence="1 2">
    <name type="scientific">Vibrio ishigakensis</name>
    <dbReference type="NCBI Taxonomy" id="1481914"/>
    <lineage>
        <taxon>Bacteria</taxon>
        <taxon>Pseudomonadati</taxon>
        <taxon>Pseudomonadota</taxon>
        <taxon>Gammaproteobacteria</taxon>
        <taxon>Vibrionales</taxon>
        <taxon>Vibrionaceae</taxon>
        <taxon>Vibrio</taxon>
    </lineage>
</organism>
<name>A0A0B8QF97_9VIBR</name>
<dbReference type="EMBL" id="BBSC01000004">
    <property type="protein sequence ID" value="GAM75732.1"/>
    <property type="molecule type" value="Genomic_DNA"/>
</dbReference>